<gene>
    <name evidence="1" type="ORF">AXG93_1647s1030</name>
</gene>
<reference evidence="1" key="1">
    <citation type="submission" date="2016-03" db="EMBL/GenBank/DDBJ databases">
        <title>Mechanisms controlling the formation of the plant cell surface in tip-growing cells are functionally conserved among land plants.</title>
        <authorList>
            <person name="Honkanen S."/>
            <person name="Jones V.A."/>
            <person name="Morieri G."/>
            <person name="Champion C."/>
            <person name="Hetherington A.J."/>
            <person name="Kelly S."/>
            <person name="Saint-Marcoux D."/>
            <person name="Proust H."/>
            <person name="Prescott H."/>
            <person name="Dolan L."/>
        </authorList>
    </citation>
    <scope>NUCLEOTIDE SEQUENCE [LARGE SCALE GENOMIC DNA]</scope>
    <source>
        <tissue evidence="1">Whole gametophyte</tissue>
    </source>
</reference>
<name>A0A176VDA2_MARPO</name>
<evidence type="ECO:0000313" key="2">
    <source>
        <dbReference type="Proteomes" id="UP000077202"/>
    </source>
</evidence>
<protein>
    <recommendedName>
        <fullName evidence="3">Biogenesis of lysosome-related organelles complex 1 subunit 5</fullName>
    </recommendedName>
</protein>
<organism evidence="1 2">
    <name type="scientific">Marchantia polymorpha subsp. ruderalis</name>
    <dbReference type="NCBI Taxonomy" id="1480154"/>
    <lineage>
        <taxon>Eukaryota</taxon>
        <taxon>Viridiplantae</taxon>
        <taxon>Streptophyta</taxon>
        <taxon>Embryophyta</taxon>
        <taxon>Marchantiophyta</taxon>
        <taxon>Marchantiopsida</taxon>
        <taxon>Marchantiidae</taxon>
        <taxon>Marchantiales</taxon>
        <taxon>Marchantiaceae</taxon>
        <taxon>Marchantia</taxon>
    </lineage>
</organism>
<proteinExistence type="predicted"/>
<comment type="caution">
    <text evidence="1">The sequence shown here is derived from an EMBL/GenBank/DDBJ whole genome shotgun (WGS) entry which is preliminary data.</text>
</comment>
<dbReference type="EMBL" id="LVLJ01003995">
    <property type="protein sequence ID" value="OAE18854.1"/>
    <property type="molecule type" value="Genomic_DNA"/>
</dbReference>
<keyword evidence="2" id="KW-1185">Reference proteome</keyword>
<sequence length="149" mass="16743">MSTWTVILENREDPSAGETQSGGINVVKMICEQVVPLLRYLDGKLGKYGGPFDVESYVELTDVETIRRAIVDLRHRLKASRVAFNAKSHRVVELTADMAKRHRAHAAKLAAKAKELAECVAAWSLELEHLEKLEAAMRCSRSDRQQKNN</sequence>
<evidence type="ECO:0008006" key="3">
    <source>
        <dbReference type="Google" id="ProtNLM"/>
    </source>
</evidence>
<dbReference type="AlphaFoldDB" id="A0A176VDA2"/>
<dbReference type="Proteomes" id="UP000077202">
    <property type="component" value="Unassembled WGS sequence"/>
</dbReference>
<accession>A0A176VDA2</accession>
<evidence type="ECO:0000313" key="1">
    <source>
        <dbReference type="EMBL" id="OAE18854.1"/>
    </source>
</evidence>